<feature type="region of interest" description="Disordered" evidence="6">
    <location>
        <begin position="406"/>
        <end position="480"/>
    </location>
</feature>
<dbReference type="PROSITE" id="PS52002">
    <property type="entry name" value="SM"/>
    <property type="match status" value="1"/>
</dbReference>
<protein>
    <submittedName>
        <fullName evidence="9">LSM family member 14B</fullName>
    </submittedName>
</protein>
<dbReference type="SMART" id="SM01271">
    <property type="entry name" value="LSM14"/>
    <property type="match status" value="1"/>
</dbReference>
<comment type="subcellular location">
    <subcellularLocation>
        <location evidence="1">Cytoplasm</location>
        <location evidence="1">Cytoplasmic ribonucleoprotein granule</location>
    </subcellularLocation>
</comment>
<dbReference type="GO" id="GO:0006417">
    <property type="term" value="P:regulation of translation"/>
    <property type="evidence" value="ECO:0007669"/>
    <property type="project" value="UniProtKB-KW"/>
</dbReference>
<evidence type="ECO:0000256" key="5">
    <source>
        <dbReference type="ARBA" id="ARBA00023274"/>
    </source>
</evidence>
<name>A0A4X1UXK1_PIG</name>
<feature type="region of interest" description="Disordered" evidence="6">
    <location>
        <begin position="288"/>
        <end position="364"/>
    </location>
</feature>
<dbReference type="FunFam" id="2.30.30.100:FF:000006">
    <property type="entry name" value="Protein LSM14 homolog A isoform b"/>
    <property type="match status" value="1"/>
</dbReference>
<feature type="compositionally biased region" description="Low complexity" evidence="6">
    <location>
        <begin position="1"/>
        <end position="16"/>
    </location>
</feature>
<feature type="compositionally biased region" description="Polar residues" evidence="6">
    <location>
        <begin position="310"/>
        <end position="330"/>
    </location>
</feature>
<dbReference type="GO" id="GO:1990904">
    <property type="term" value="C:ribonucleoprotein complex"/>
    <property type="evidence" value="ECO:0007669"/>
    <property type="project" value="UniProtKB-KW"/>
</dbReference>
<evidence type="ECO:0000256" key="4">
    <source>
        <dbReference type="ARBA" id="ARBA00022845"/>
    </source>
</evidence>
<evidence type="ECO:0000313" key="10">
    <source>
        <dbReference type="Proteomes" id="UP000314985"/>
    </source>
</evidence>
<dbReference type="SUPFAM" id="SSF50182">
    <property type="entry name" value="Sm-like ribonucleoproteins"/>
    <property type="match status" value="1"/>
</dbReference>
<dbReference type="InterPro" id="IPR047575">
    <property type="entry name" value="Sm"/>
</dbReference>
<reference evidence="9 10" key="1">
    <citation type="submission" date="2017-08" db="EMBL/GenBank/DDBJ databases">
        <title>USMARCv1.0.</title>
        <authorList>
            <person name="Hannum G.I."/>
            <person name="Koren S."/>
            <person name="Schroeder S.G."/>
            <person name="Chin S.C."/>
            <person name="Nonneman D.J."/>
            <person name="Becker S.A."/>
            <person name="Rosen B.D."/>
            <person name="Bickhart D.M."/>
            <person name="Putnam N.H."/>
            <person name="Green R.E."/>
            <person name="Tuggle C.K."/>
            <person name="Liu H."/>
            <person name="Rohrer G.A."/>
            <person name="Warr A."/>
            <person name="Hall R."/>
            <person name="Kim K."/>
            <person name="Hume D.A."/>
            <person name="Talbot R."/>
            <person name="Chow W."/>
            <person name="Howe K."/>
            <person name="Schwartz A.S."/>
            <person name="Watson M."/>
            <person name="Archibald A.L."/>
            <person name="Phillippy A.M."/>
            <person name="Smith T.P.L."/>
        </authorList>
    </citation>
    <scope>NUCLEOTIDE SEQUENCE [LARGE SCALE GENOMIC DNA]</scope>
</reference>
<dbReference type="InterPro" id="IPR019050">
    <property type="entry name" value="FDF_dom"/>
</dbReference>
<feature type="compositionally biased region" description="Low complexity" evidence="6">
    <location>
        <begin position="30"/>
        <end position="50"/>
    </location>
</feature>
<evidence type="ECO:0000313" key="9">
    <source>
        <dbReference type="Ensembl" id="ENSSSCP00070033496.1"/>
    </source>
</evidence>
<evidence type="ECO:0000256" key="2">
    <source>
        <dbReference type="ARBA" id="ARBA00010415"/>
    </source>
</evidence>
<dbReference type="SMART" id="SM01199">
    <property type="entry name" value="FDF"/>
    <property type="match status" value="1"/>
</dbReference>
<feature type="region of interest" description="Disordered" evidence="6">
    <location>
        <begin position="1"/>
        <end position="68"/>
    </location>
</feature>
<dbReference type="PANTHER" id="PTHR13586:SF1">
    <property type="entry name" value="PROTEIN LSM14 HOMOLOG B"/>
    <property type="match status" value="1"/>
</dbReference>
<dbReference type="PROSITE" id="PS51512">
    <property type="entry name" value="DFDF"/>
    <property type="match status" value="1"/>
</dbReference>
<proteinExistence type="inferred from homology"/>
<comment type="similarity">
    <text evidence="2">Belongs to the LSM14 family.</text>
</comment>
<accession>A0A4X1UXK1</accession>
<feature type="compositionally biased region" description="Basic and acidic residues" evidence="6">
    <location>
        <begin position="716"/>
        <end position="726"/>
    </location>
</feature>
<dbReference type="Gene3D" id="2.30.30.100">
    <property type="match status" value="1"/>
</dbReference>
<keyword evidence="4" id="KW-0810">Translation regulation</keyword>
<keyword evidence="5" id="KW-0687">Ribonucleoprotein</keyword>
<gene>
    <name evidence="9" type="primary">LSM14B</name>
</gene>
<feature type="compositionally biased region" description="Low complexity" evidence="6">
    <location>
        <begin position="227"/>
        <end position="239"/>
    </location>
</feature>
<dbReference type="InterPro" id="IPR025609">
    <property type="entry name" value="Lsm14-like_N"/>
</dbReference>
<dbReference type="AlphaFoldDB" id="A0A4X1UXK1"/>
<dbReference type="PANTHER" id="PTHR13586">
    <property type="entry name" value="SCD6 PROTEIN-RELATED"/>
    <property type="match status" value="1"/>
</dbReference>
<feature type="domain" description="DFDF" evidence="7">
    <location>
        <begin position="358"/>
        <end position="394"/>
    </location>
</feature>
<feature type="compositionally biased region" description="Basic residues" evidence="6">
    <location>
        <begin position="336"/>
        <end position="352"/>
    </location>
</feature>
<organism evidence="9 10">
    <name type="scientific">Sus scrofa</name>
    <name type="common">Pig</name>
    <dbReference type="NCBI Taxonomy" id="9823"/>
    <lineage>
        <taxon>Eukaryota</taxon>
        <taxon>Metazoa</taxon>
        <taxon>Chordata</taxon>
        <taxon>Craniata</taxon>
        <taxon>Vertebrata</taxon>
        <taxon>Euteleostomi</taxon>
        <taxon>Mammalia</taxon>
        <taxon>Eutheria</taxon>
        <taxon>Laurasiatheria</taxon>
        <taxon>Artiodactyla</taxon>
        <taxon>Suina</taxon>
        <taxon>Suidae</taxon>
        <taxon>Sus</taxon>
    </lineage>
</organism>
<feature type="region of interest" description="Disordered" evidence="6">
    <location>
        <begin position="227"/>
        <end position="268"/>
    </location>
</feature>
<keyword evidence="3" id="KW-0217">Developmental protein</keyword>
<feature type="region of interest" description="Disordered" evidence="6">
    <location>
        <begin position="716"/>
        <end position="745"/>
    </location>
</feature>
<evidence type="ECO:0000256" key="1">
    <source>
        <dbReference type="ARBA" id="ARBA00004331"/>
    </source>
</evidence>
<dbReference type="GO" id="GO:0036464">
    <property type="term" value="C:cytoplasmic ribonucleoprotein granule"/>
    <property type="evidence" value="ECO:0007669"/>
    <property type="project" value="UniProtKB-SubCell"/>
</dbReference>
<dbReference type="InterPro" id="IPR025762">
    <property type="entry name" value="DFDF"/>
</dbReference>
<dbReference type="InterPro" id="IPR010920">
    <property type="entry name" value="LSM_dom_sf"/>
</dbReference>
<evidence type="ECO:0000256" key="3">
    <source>
        <dbReference type="ARBA" id="ARBA00022473"/>
    </source>
</evidence>
<dbReference type="Proteomes" id="UP000314985">
    <property type="component" value="Chromosome 17"/>
</dbReference>
<feature type="domain" description="Sm" evidence="8">
    <location>
        <begin position="79"/>
        <end position="161"/>
    </location>
</feature>
<dbReference type="Ensembl" id="ENSSSCT00070039987.1">
    <property type="protein sequence ID" value="ENSSSCP00070033496.1"/>
    <property type="gene ID" value="ENSSSCG00070020154.1"/>
</dbReference>
<dbReference type="GO" id="GO:0003723">
    <property type="term" value="F:RNA binding"/>
    <property type="evidence" value="ECO:0007669"/>
    <property type="project" value="InterPro"/>
</dbReference>
<reference evidence="9" key="2">
    <citation type="submission" date="2025-08" db="UniProtKB">
        <authorList>
            <consortium name="Ensembl"/>
        </authorList>
    </citation>
    <scope>IDENTIFICATION</scope>
</reference>
<dbReference type="CDD" id="cd01736">
    <property type="entry name" value="LSm14_N"/>
    <property type="match status" value="1"/>
</dbReference>
<evidence type="ECO:0000256" key="6">
    <source>
        <dbReference type="SAM" id="MobiDB-lite"/>
    </source>
</evidence>
<evidence type="ECO:0000259" key="8">
    <source>
        <dbReference type="PROSITE" id="PS52002"/>
    </source>
</evidence>
<evidence type="ECO:0000259" key="7">
    <source>
        <dbReference type="PROSITE" id="PS51512"/>
    </source>
</evidence>
<sequence>MRGRGVAAQAPDVAAAAPPPPRVSHRPRPRAAAAAAAARSFAGTRAGPRAAVRRRRGTGAGGEATARRRAGRARLAAAMSGSSGTPYLGSKISLISKAQIRYEGILYTIDTDNSTVALAKVRSFGTEDRPTDRPAPPREEVYEYIIFRGSDIKDITVCEPPKAQHTLPQDPAIVQSSLGSGSASSFQPHVPYSPFRGMPPYGQLAASSLLSQQYAASLGLEKLVSPPASAAASSPSSSPSPQPVSELDLSSEPRQLTSKGAGFPSVSVGKSPMVEQAVQTGSLDNLNAKKLFPSKGPAGTQLSGRAAPPSSKTASDAVQPPAAQTSGQVNDENRRPQRRRSGNRRTRNRSRGQSRPTNVKENTIKFEGDFDFESANAQFNREELDKEFKKKLNFKGLEFVPTRQCPWSGSGKDGDGGEAGCWSVGRPRRPRGESRVTWERCSGLGSTAQGRAREVSAGTGPSGRFPCARGGGGLPGGPREALSRRRCFAGPWPLSAFSSAQRTRRRRGRRRTWPWWPRARRPRRGGPPGAQLLLRQVQVLLRQHLLRAQDQVRPGLGTRARLRAPRPGLLSRRPKPAPTLKGHRFGSCSRLSTAVRLGPVPAVGGGVGSPGSHGLFVLSGPFCMKPGPTAPRGVATSTFGPLAPGPDLLLGLSLVARGPCCLRQHVRGTSLVEAGPSVMGARPLVPTCCPRTSWTVSRVCSGVCSTETRSRLLCEGRGRPSVRDTEGTAETAGVPSALPSMGKRD</sequence>
<dbReference type="Pfam" id="PF12701">
    <property type="entry name" value="LSM14"/>
    <property type="match status" value="1"/>
</dbReference>